<sequence length="75" mass="8410">MAIMIGNQGMRPCVISYCDIGLAKDRDILKTESFHNNRSTLTPASVTDQISCSCSCGHDNAKTKYHQRYHIVCFL</sequence>
<reference evidence="2" key="1">
    <citation type="submission" date="2019-04" db="EMBL/GenBank/DDBJ databases">
        <title>Friends and foes A comparative genomics studyof 23 Aspergillus species from section Flavi.</title>
        <authorList>
            <consortium name="DOE Joint Genome Institute"/>
            <person name="Kjaerbolling I."/>
            <person name="Vesth T."/>
            <person name="Frisvad J.C."/>
            <person name="Nybo J.L."/>
            <person name="Theobald S."/>
            <person name="Kildgaard S."/>
            <person name="Isbrandt T."/>
            <person name="Kuo A."/>
            <person name="Sato A."/>
            <person name="Lyhne E.K."/>
            <person name="Kogle M.E."/>
            <person name="Wiebenga A."/>
            <person name="Kun R.S."/>
            <person name="Lubbers R.J."/>
            <person name="Makela M.R."/>
            <person name="Barry K."/>
            <person name="Chovatia M."/>
            <person name="Clum A."/>
            <person name="Daum C."/>
            <person name="Haridas S."/>
            <person name="He G."/>
            <person name="LaButti K."/>
            <person name="Lipzen A."/>
            <person name="Mondo S."/>
            <person name="Riley R."/>
            <person name="Salamov A."/>
            <person name="Simmons B.A."/>
            <person name="Magnuson J.K."/>
            <person name="Henrissat B."/>
            <person name="Mortensen U.H."/>
            <person name="Larsen T.O."/>
            <person name="Devries R.P."/>
            <person name="Grigoriev I.V."/>
            <person name="Machida M."/>
            <person name="Baker S.E."/>
            <person name="Andersen M.R."/>
        </authorList>
    </citation>
    <scope>NUCLEOTIDE SEQUENCE [LARGE SCALE GENOMIC DNA]</scope>
    <source>
        <strain evidence="2">CBS 130015</strain>
    </source>
</reference>
<organism evidence="1 2">
    <name type="scientific">Aspergillus transmontanensis</name>
    <dbReference type="NCBI Taxonomy" id="1034304"/>
    <lineage>
        <taxon>Eukaryota</taxon>
        <taxon>Fungi</taxon>
        <taxon>Dikarya</taxon>
        <taxon>Ascomycota</taxon>
        <taxon>Pezizomycotina</taxon>
        <taxon>Eurotiomycetes</taxon>
        <taxon>Eurotiomycetidae</taxon>
        <taxon>Eurotiales</taxon>
        <taxon>Aspergillaceae</taxon>
        <taxon>Aspergillus</taxon>
        <taxon>Aspergillus subgen. Circumdati</taxon>
    </lineage>
</organism>
<dbReference type="EMBL" id="ML738370">
    <property type="protein sequence ID" value="KAE8309214.1"/>
    <property type="molecule type" value="Genomic_DNA"/>
</dbReference>
<protein>
    <submittedName>
        <fullName evidence="1">Uncharacterized protein</fullName>
    </submittedName>
</protein>
<name>A0A5N6VKY9_9EURO</name>
<accession>A0A5N6VKY9</accession>
<evidence type="ECO:0000313" key="1">
    <source>
        <dbReference type="EMBL" id="KAE8309214.1"/>
    </source>
</evidence>
<keyword evidence="2" id="KW-1185">Reference proteome</keyword>
<gene>
    <name evidence="1" type="ORF">BDV41DRAFT_548528</name>
</gene>
<dbReference type="AlphaFoldDB" id="A0A5N6VKY9"/>
<evidence type="ECO:0000313" key="2">
    <source>
        <dbReference type="Proteomes" id="UP000325433"/>
    </source>
</evidence>
<proteinExistence type="predicted"/>
<dbReference type="Proteomes" id="UP000325433">
    <property type="component" value="Unassembled WGS sequence"/>
</dbReference>